<dbReference type="EMBL" id="MNCJ02000324">
    <property type="protein sequence ID" value="KAF5792548.1"/>
    <property type="molecule type" value="Genomic_DNA"/>
</dbReference>
<reference evidence="1" key="2">
    <citation type="submission" date="2020-06" db="EMBL/GenBank/DDBJ databases">
        <title>Helianthus annuus Genome sequencing and assembly Release 2.</title>
        <authorList>
            <person name="Gouzy J."/>
            <person name="Langlade N."/>
            <person name="Munos S."/>
        </authorList>
    </citation>
    <scope>NUCLEOTIDE SEQUENCE</scope>
    <source>
        <tissue evidence="1">Leaves</tissue>
    </source>
</reference>
<evidence type="ECO:0000313" key="1">
    <source>
        <dbReference type="EMBL" id="KAF5792548.1"/>
    </source>
</evidence>
<evidence type="ECO:0000313" key="2">
    <source>
        <dbReference type="Proteomes" id="UP000215914"/>
    </source>
</evidence>
<dbReference type="AlphaFoldDB" id="A0A9K3NAK6"/>
<gene>
    <name evidence="1" type="ORF">HanXRQr2_Chr09g0407201</name>
</gene>
<protein>
    <submittedName>
        <fullName evidence="1">Uncharacterized protein</fullName>
    </submittedName>
</protein>
<name>A0A9K3NAK6_HELAN</name>
<comment type="caution">
    <text evidence="1">The sequence shown here is derived from an EMBL/GenBank/DDBJ whole genome shotgun (WGS) entry which is preliminary data.</text>
</comment>
<dbReference type="Gramene" id="mRNA:HanXRQr2_Chr09g0407201">
    <property type="protein sequence ID" value="CDS:HanXRQr2_Chr09g0407201.1"/>
    <property type="gene ID" value="HanXRQr2_Chr09g0407201"/>
</dbReference>
<accession>A0A9K3NAK6</accession>
<organism evidence="1 2">
    <name type="scientific">Helianthus annuus</name>
    <name type="common">Common sunflower</name>
    <dbReference type="NCBI Taxonomy" id="4232"/>
    <lineage>
        <taxon>Eukaryota</taxon>
        <taxon>Viridiplantae</taxon>
        <taxon>Streptophyta</taxon>
        <taxon>Embryophyta</taxon>
        <taxon>Tracheophyta</taxon>
        <taxon>Spermatophyta</taxon>
        <taxon>Magnoliopsida</taxon>
        <taxon>eudicotyledons</taxon>
        <taxon>Gunneridae</taxon>
        <taxon>Pentapetalae</taxon>
        <taxon>asterids</taxon>
        <taxon>campanulids</taxon>
        <taxon>Asterales</taxon>
        <taxon>Asteraceae</taxon>
        <taxon>Asteroideae</taxon>
        <taxon>Heliantheae alliance</taxon>
        <taxon>Heliantheae</taxon>
        <taxon>Helianthus</taxon>
    </lineage>
</organism>
<sequence>MLPEGGALTTTWYLDLPIILEAAPPSSTSNLWFIEKECVLNEGATIVTKTELRSTTPETVNTTTNCLPYRILLFVTGKIIFGRNPEEFESK</sequence>
<proteinExistence type="predicted"/>
<keyword evidence="2" id="KW-1185">Reference proteome</keyword>
<dbReference type="Proteomes" id="UP000215914">
    <property type="component" value="Unassembled WGS sequence"/>
</dbReference>
<reference evidence="1" key="1">
    <citation type="journal article" date="2017" name="Nature">
        <title>The sunflower genome provides insights into oil metabolism, flowering and Asterid evolution.</title>
        <authorList>
            <person name="Badouin H."/>
            <person name="Gouzy J."/>
            <person name="Grassa C.J."/>
            <person name="Murat F."/>
            <person name="Staton S.E."/>
            <person name="Cottret L."/>
            <person name="Lelandais-Briere C."/>
            <person name="Owens G.L."/>
            <person name="Carrere S."/>
            <person name="Mayjonade B."/>
            <person name="Legrand L."/>
            <person name="Gill N."/>
            <person name="Kane N.C."/>
            <person name="Bowers J.E."/>
            <person name="Hubner S."/>
            <person name="Bellec A."/>
            <person name="Berard A."/>
            <person name="Berges H."/>
            <person name="Blanchet N."/>
            <person name="Boniface M.C."/>
            <person name="Brunel D."/>
            <person name="Catrice O."/>
            <person name="Chaidir N."/>
            <person name="Claudel C."/>
            <person name="Donnadieu C."/>
            <person name="Faraut T."/>
            <person name="Fievet G."/>
            <person name="Helmstetter N."/>
            <person name="King M."/>
            <person name="Knapp S.J."/>
            <person name="Lai Z."/>
            <person name="Le Paslier M.C."/>
            <person name="Lippi Y."/>
            <person name="Lorenzon L."/>
            <person name="Mandel J.R."/>
            <person name="Marage G."/>
            <person name="Marchand G."/>
            <person name="Marquand E."/>
            <person name="Bret-Mestries E."/>
            <person name="Morien E."/>
            <person name="Nambeesan S."/>
            <person name="Nguyen T."/>
            <person name="Pegot-Espagnet P."/>
            <person name="Pouilly N."/>
            <person name="Raftis F."/>
            <person name="Sallet E."/>
            <person name="Schiex T."/>
            <person name="Thomas J."/>
            <person name="Vandecasteele C."/>
            <person name="Vares D."/>
            <person name="Vear F."/>
            <person name="Vautrin S."/>
            <person name="Crespi M."/>
            <person name="Mangin B."/>
            <person name="Burke J.M."/>
            <person name="Salse J."/>
            <person name="Munos S."/>
            <person name="Vincourt P."/>
            <person name="Rieseberg L.H."/>
            <person name="Langlade N.B."/>
        </authorList>
    </citation>
    <scope>NUCLEOTIDE SEQUENCE</scope>
    <source>
        <tissue evidence="1">Leaves</tissue>
    </source>
</reference>